<accession>A0A9W3AU55</accession>
<dbReference type="InterPro" id="IPR008928">
    <property type="entry name" value="6-hairpin_glycosidase_sf"/>
</dbReference>
<comment type="subcellular location">
    <subcellularLocation>
        <location evidence="6">Cell membrane</location>
        <topology evidence="6">Lipid-anchor</topology>
        <orientation evidence="6">Cytoplasmic side</orientation>
    </subcellularLocation>
</comment>
<keyword evidence="3 6" id="KW-0321">Glycogen metabolism</keyword>
<sequence>MKTQRPDARIGDLVTKEKEPHMLNIKLDVFYMLLKHQILRYQSPINGLFPSIGSDKNTNRIAHVRDSIYCAVAVWSLAQAYKKIDDDQGRAHELGQAAVKTMRGILQCWIRQADKVEKFKSNQSPAYALHSTFDLVTGDPTYRDEEYEHLQIDAVALYLLFLSQMISSGLQVIYSTDEVNFIQNLVFYVERAYRTPDYGMWERGSKYNNGSTEIHASSIGMAKAALEAVNGCNLFGEHGAAWSVIFVDIDAHNRNRTIFETILPRESNSKNTDASLLLTVSWPAFAIHEDEVRIRTMEKVIRKLKGDFGIKRFLRDGYKTVIEDKNRKYYRPAEIKNFDGIESEWPMFFVILLIDSIFRGNKDEQKYYQGLVNGVLFDSPDGTGQLLPMYYYVPKQNVEQEKMVPGSQKKVPSPEGTTAGVFMWGQSLLFISKLLLDGLLGINDLDCIRRHLPATERPTFSARYSKFQDLSHFVKKWDDLDSGKLISRDLKSGTAPDLVIQIVLISETSRLQQLLGTYGIETQTPHQIEPIQIWSPKELTKAYEYLGINKKLGITGRPSRPFGVLSTSKVFRACGKTVLCYPLLFELSDFYLAQDISLVMDDCKNDLAFLAKCWKLSGRPTWCMVIRENAIRGHNFAEFLELLSQFKKGDVDGIRVRLGRLQSFISSAAVEHLDFLNLLPDPGIFTQFEEKTMKASFKSLTEIPQLVALEEETFINEANLRNKSSQDLMNYLVSVSGLNAQVTLLKILYEREGPFFSVDGSTISERLERLIDRAGAYKNWWAVRMCSALLGKLVDSLAPSITSMLVRGKQMTVGVFGHEEEVLDKPISPNELKNIVYSKCLPHDVCQAVLQQELILAIGKLIATSPELFDGILKIRIGWFVRAMQVELQSEKEEDKSELSRLSPHQVKCMVWSVLTKNTVEADFRTPFQKRQLDGALNRVPKDFYDKVWQILEKTPGGIKVAGYLLPQQPTQSDMTMYELNFSLLVEQMLSKISDPSYRQLMVEAFMVVSTILERNPELMFHQSANMDKIIQEAYEDFQQDLNRMEGREKQDDMHRFYNTPPNVRYGTTAYIAKAVIKNLLDGDLRVVSEDLCSIA</sequence>
<keyword evidence="6" id="KW-0449">Lipoprotein</keyword>
<keyword evidence="5 6" id="KW-0119">Carbohydrate metabolism</keyword>
<dbReference type="RefSeq" id="XP_055890658.1">
    <property type="nucleotide sequence ID" value="XM_056034683.1"/>
</dbReference>
<dbReference type="RefSeq" id="XP_055890652.1">
    <property type="nucleotide sequence ID" value="XM_056034677.1"/>
</dbReference>
<dbReference type="PANTHER" id="PTHR10749:SF8">
    <property type="entry name" value="PHOSPHORYLASE B KINASE REGULATORY SUBUNIT BETA"/>
    <property type="match status" value="1"/>
</dbReference>
<gene>
    <name evidence="10 11 12 13 14 15" type="primary">LOC106051924</name>
</gene>
<comment type="similarity">
    <text evidence="2 6">Belongs to the phosphorylase b kinase regulatory chain family.</text>
</comment>
<organism evidence="9 15">
    <name type="scientific">Biomphalaria glabrata</name>
    <name type="common">Bloodfluke planorb</name>
    <name type="synonym">Freshwater snail</name>
    <dbReference type="NCBI Taxonomy" id="6526"/>
    <lineage>
        <taxon>Eukaryota</taxon>
        <taxon>Metazoa</taxon>
        <taxon>Spiralia</taxon>
        <taxon>Lophotrochozoa</taxon>
        <taxon>Mollusca</taxon>
        <taxon>Gastropoda</taxon>
        <taxon>Heterobranchia</taxon>
        <taxon>Euthyneura</taxon>
        <taxon>Panpulmonata</taxon>
        <taxon>Hygrophila</taxon>
        <taxon>Lymnaeoidea</taxon>
        <taxon>Planorbidae</taxon>
        <taxon>Biomphalaria</taxon>
    </lineage>
</organism>
<keyword evidence="9" id="KW-1185">Reference proteome</keyword>
<keyword evidence="6" id="KW-0636">Prenylation</keyword>
<evidence type="ECO:0000256" key="2">
    <source>
        <dbReference type="ARBA" id="ARBA00007128"/>
    </source>
</evidence>
<evidence type="ECO:0000313" key="10">
    <source>
        <dbReference type="RefSeq" id="XP_055890652.1"/>
    </source>
</evidence>
<dbReference type="RefSeq" id="XP_055890655.1">
    <property type="nucleotide sequence ID" value="XM_056034680.1"/>
</dbReference>
<dbReference type="GeneID" id="106051924"/>
<dbReference type="InterPro" id="IPR011613">
    <property type="entry name" value="GH15-like"/>
</dbReference>
<name>A0A9W3AU55_BIOGL</name>
<dbReference type="RefSeq" id="XP_055890654.1">
    <property type="nucleotide sequence ID" value="XM_056034679.1"/>
</dbReference>
<evidence type="ECO:0000313" key="14">
    <source>
        <dbReference type="RefSeq" id="XP_055890657.1"/>
    </source>
</evidence>
<dbReference type="AlphaFoldDB" id="A0A9W3AU55"/>
<evidence type="ECO:0000313" key="12">
    <source>
        <dbReference type="RefSeq" id="XP_055890655.1"/>
    </source>
</evidence>
<dbReference type="RefSeq" id="XP_055890657.1">
    <property type="nucleotide sequence ID" value="XM_056034682.1"/>
</dbReference>
<dbReference type="InterPro" id="IPR045583">
    <property type="entry name" value="KPBA/B_C"/>
</dbReference>
<dbReference type="Proteomes" id="UP001165740">
    <property type="component" value="Chromosome 7"/>
</dbReference>
<dbReference type="SUPFAM" id="SSF48208">
    <property type="entry name" value="Six-hairpin glycosidases"/>
    <property type="match status" value="1"/>
</dbReference>
<keyword evidence="4 6" id="KW-0112">Calmodulin-binding</keyword>
<evidence type="ECO:0000259" key="7">
    <source>
        <dbReference type="Pfam" id="PF00723"/>
    </source>
</evidence>
<proteinExistence type="inferred from homology"/>
<evidence type="ECO:0000313" key="9">
    <source>
        <dbReference type="Proteomes" id="UP001165740"/>
    </source>
</evidence>
<reference evidence="10 11" key="1">
    <citation type="submission" date="2025-04" db="UniProtKB">
        <authorList>
            <consortium name="RefSeq"/>
        </authorList>
    </citation>
    <scope>IDENTIFICATION</scope>
</reference>
<comment type="pathway">
    <text evidence="1 6">Glycan biosynthesis; glycogen metabolism.</text>
</comment>
<dbReference type="OrthoDB" id="5971574at2759"/>
<evidence type="ECO:0000313" key="11">
    <source>
        <dbReference type="RefSeq" id="XP_055890654.1"/>
    </source>
</evidence>
<dbReference type="InterPro" id="IPR012341">
    <property type="entry name" value="6hp_glycosidase-like_sf"/>
</dbReference>
<comment type="function">
    <text evidence="6">Phosphorylase b kinase catalyzes the phosphorylation of serine in certain substrates, including troponin I.</text>
</comment>
<dbReference type="Pfam" id="PF19292">
    <property type="entry name" value="KPBB_C"/>
    <property type="match status" value="1"/>
</dbReference>
<dbReference type="RefSeq" id="XP_055890656.1">
    <property type="nucleotide sequence ID" value="XM_056034681.1"/>
</dbReference>
<feature type="domain" description="Phosphorylase b kinase regulatory subunit alpha/beta C-terminal" evidence="8">
    <location>
        <begin position="898"/>
        <end position="1075"/>
    </location>
</feature>
<dbReference type="Gene3D" id="1.50.10.10">
    <property type="match status" value="1"/>
</dbReference>
<dbReference type="InterPro" id="IPR008734">
    <property type="entry name" value="PHK_A/B_su"/>
</dbReference>
<dbReference type="OMA" id="CWIKQAH"/>
<dbReference type="GO" id="GO:0005516">
    <property type="term" value="F:calmodulin binding"/>
    <property type="evidence" value="ECO:0007669"/>
    <property type="project" value="UniProtKB-KW"/>
</dbReference>
<evidence type="ECO:0000313" key="15">
    <source>
        <dbReference type="RefSeq" id="XP_055890658.1"/>
    </source>
</evidence>
<evidence type="ECO:0000256" key="6">
    <source>
        <dbReference type="RuleBase" id="RU364123"/>
    </source>
</evidence>
<dbReference type="GO" id="GO:0005977">
    <property type="term" value="P:glycogen metabolic process"/>
    <property type="evidence" value="ECO:0007669"/>
    <property type="project" value="UniProtKB-KW"/>
</dbReference>
<evidence type="ECO:0000256" key="4">
    <source>
        <dbReference type="ARBA" id="ARBA00022860"/>
    </source>
</evidence>
<dbReference type="Pfam" id="PF00723">
    <property type="entry name" value="Glyco_hydro_15"/>
    <property type="match status" value="1"/>
</dbReference>
<evidence type="ECO:0000256" key="5">
    <source>
        <dbReference type="ARBA" id="ARBA00023277"/>
    </source>
</evidence>
<dbReference type="PANTHER" id="PTHR10749">
    <property type="entry name" value="PHOSPHORYLASE B KINASE REGULATORY SUBUNIT"/>
    <property type="match status" value="1"/>
</dbReference>
<keyword evidence="6" id="KW-1003">Cell membrane</keyword>
<evidence type="ECO:0000259" key="8">
    <source>
        <dbReference type="Pfam" id="PF19292"/>
    </source>
</evidence>
<dbReference type="GO" id="GO:0005964">
    <property type="term" value="C:phosphorylase kinase complex"/>
    <property type="evidence" value="ECO:0007669"/>
    <property type="project" value="TreeGrafter"/>
</dbReference>
<evidence type="ECO:0000256" key="1">
    <source>
        <dbReference type="ARBA" id="ARBA00005131"/>
    </source>
</evidence>
<evidence type="ECO:0000256" key="3">
    <source>
        <dbReference type="ARBA" id="ARBA00022600"/>
    </source>
</evidence>
<keyword evidence="6" id="KW-0472">Membrane</keyword>
<protein>
    <recommendedName>
        <fullName evidence="6">Phosphorylase b kinase regulatory subunit</fullName>
    </recommendedName>
</protein>
<dbReference type="GO" id="GO:0005886">
    <property type="term" value="C:plasma membrane"/>
    <property type="evidence" value="ECO:0007669"/>
    <property type="project" value="UniProtKB-SubCell"/>
</dbReference>
<evidence type="ECO:0000313" key="13">
    <source>
        <dbReference type="RefSeq" id="XP_055890656.1"/>
    </source>
</evidence>
<feature type="domain" description="GH15-like" evidence="7">
    <location>
        <begin position="26"/>
        <end position="879"/>
    </location>
</feature>